<comment type="similarity">
    <text evidence="1">Belongs to the EamA transporter family.</text>
</comment>
<keyword evidence="2" id="KW-0472">Membrane</keyword>
<feature type="transmembrane region" description="Helical" evidence="2">
    <location>
        <begin position="323"/>
        <end position="344"/>
    </location>
</feature>
<sequence>MQNTANLNAEQAYVNKKVGVAKIGIVIAWVSSITAILFGVFNTSASTLIQGDTGVDLSSPLTQAIVSITILGVGEIFAGIMTQIYDAVKGKGFKEFKRMTGFKISWMMLLSALAAGPLATGLQVTAYSMAGVTYVTAICALSPVVTAILGRIVFKENLGVRVVLGIVFVVGGALVTTFLGAPDTAGSNFTIGILLACICPIGFALEGIFSTYAGDLIDPIEGCGFYRTICSGIMGLAAMAIISGSTGNISVFTGTMAAIFTNPLTLLFVLLFAAFVALSYTTTYVGFNKCGPSRCLAIVNTMPIWSIPIGLIFGALMPKYYSYDVTFAAIIGAVVVCVGVVLVVMKPSELFKLRDVEE</sequence>
<feature type="transmembrane region" description="Helical" evidence="2">
    <location>
        <begin position="132"/>
        <end position="150"/>
    </location>
</feature>
<keyword evidence="2" id="KW-1133">Transmembrane helix</keyword>
<feature type="transmembrane region" description="Helical" evidence="2">
    <location>
        <begin position="20"/>
        <end position="41"/>
    </location>
</feature>
<dbReference type="InterPro" id="IPR037185">
    <property type="entry name" value="EmrE-like"/>
</dbReference>
<dbReference type="Pfam" id="PF00892">
    <property type="entry name" value="EamA"/>
    <property type="match status" value="1"/>
</dbReference>
<feature type="transmembrane region" description="Helical" evidence="2">
    <location>
        <begin position="162"/>
        <end position="181"/>
    </location>
</feature>
<protein>
    <submittedName>
        <fullName evidence="4">EamA family transporter</fullName>
    </submittedName>
</protein>
<feature type="transmembrane region" description="Helical" evidence="2">
    <location>
        <begin position="264"/>
        <end position="285"/>
    </location>
</feature>
<feature type="transmembrane region" description="Helical" evidence="2">
    <location>
        <begin position="297"/>
        <end position="317"/>
    </location>
</feature>
<dbReference type="SUPFAM" id="SSF103481">
    <property type="entry name" value="Multidrug resistance efflux transporter EmrE"/>
    <property type="match status" value="1"/>
</dbReference>
<keyword evidence="2" id="KW-0812">Transmembrane</keyword>
<dbReference type="GO" id="GO:0016020">
    <property type="term" value="C:membrane"/>
    <property type="evidence" value="ECO:0007669"/>
    <property type="project" value="InterPro"/>
</dbReference>
<evidence type="ECO:0000259" key="3">
    <source>
        <dbReference type="Pfam" id="PF00892"/>
    </source>
</evidence>
<feature type="transmembrane region" description="Helical" evidence="2">
    <location>
        <begin position="61"/>
        <end position="85"/>
    </location>
</feature>
<dbReference type="AlphaFoldDB" id="A0A9D1HYR4"/>
<reference evidence="4" key="1">
    <citation type="submission" date="2020-10" db="EMBL/GenBank/DDBJ databases">
        <authorList>
            <person name="Gilroy R."/>
        </authorList>
    </citation>
    <scope>NUCLEOTIDE SEQUENCE</scope>
    <source>
        <strain evidence="4">ChiHcec3-6078</strain>
    </source>
</reference>
<evidence type="ECO:0000313" key="4">
    <source>
        <dbReference type="EMBL" id="HIU25063.1"/>
    </source>
</evidence>
<gene>
    <name evidence="4" type="ORF">IAC50_01005</name>
</gene>
<evidence type="ECO:0000256" key="1">
    <source>
        <dbReference type="ARBA" id="ARBA00007362"/>
    </source>
</evidence>
<organism evidence="4 5">
    <name type="scientific">Candidatus Allocopromorpha excrementigallinarum</name>
    <dbReference type="NCBI Taxonomy" id="2840742"/>
    <lineage>
        <taxon>Bacteria</taxon>
        <taxon>Bacillati</taxon>
        <taxon>Bacillota</taxon>
        <taxon>Clostridia</taxon>
        <taxon>Eubacteriales</taxon>
        <taxon>Eubacteriaceae</taxon>
        <taxon>Eubacteriaceae incertae sedis</taxon>
        <taxon>Candidatus Allocopromorpha</taxon>
    </lineage>
</organism>
<proteinExistence type="inferred from homology"/>
<dbReference type="InterPro" id="IPR000620">
    <property type="entry name" value="EamA_dom"/>
</dbReference>
<dbReference type="EMBL" id="DVMP01000021">
    <property type="protein sequence ID" value="HIU25063.1"/>
    <property type="molecule type" value="Genomic_DNA"/>
</dbReference>
<dbReference type="Proteomes" id="UP000824090">
    <property type="component" value="Unassembled WGS sequence"/>
</dbReference>
<feature type="domain" description="EamA" evidence="3">
    <location>
        <begin position="64"/>
        <end position="177"/>
    </location>
</feature>
<evidence type="ECO:0000313" key="5">
    <source>
        <dbReference type="Proteomes" id="UP000824090"/>
    </source>
</evidence>
<dbReference type="Gene3D" id="1.10.3730.20">
    <property type="match status" value="1"/>
</dbReference>
<accession>A0A9D1HYR4</accession>
<name>A0A9D1HYR4_9FIRM</name>
<feature type="transmembrane region" description="Helical" evidence="2">
    <location>
        <begin position="106"/>
        <end position="126"/>
    </location>
</feature>
<comment type="caution">
    <text evidence="4">The sequence shown here is derived from an EMBL/GenBank/DDBJ whole genome shotgun (WGS) entry which is preliminary data.</text>
</comment>
<reference evidence="4" key="2">
    <citation type="journal article" date="2021" name="PeerJ">
        <title>Extensive microbial diversity within the chicken gut microbiome revealed by metagenomics and culture.</title>
        <authorList>
            <person name="Gilroy R."/>
            <person name="Ravi A."/>
            <person name="Getino M."/>
            <person name="Pursley I."/>
            <person name="Horton D.L."/>
            <person name="Alikhan N.F."/>
            <person name="Baker D."/>
            <person name="Gharbi K."/>
            <person name="Hall N."/>
            <person name="Watson M."/>
            <person name="Adriaenssens E.M."/>
            <person name="Foster-Nyarko E."/>
            <person name="Jarju S."/>
            <person name="Secka A."/>
            <person name="Antonio M."/>
            <person name="Oren A."/>
            <person name="Chaudhuri R.R."/>
            <person name="La Ragione R."/>
            <person name="Hildebrand F."/>
            <person name="Pallen M.J."/>
        </authorList>
    </citation>
    <scope>NUCLEOTIDE SEQUENCE</scope>
    <source>
        <strain evidence="4">ChiHcec3-6078</strain>
    </source>
</reference>
<feature type="transmembrane region" description="Helical" evidence="2">
    <location>
        <begin position="225"/>
        <end position="244"/>
    </location>
</feature>
<evidence type="ECO:0000256" key="2">
    <source>
        <dbReference type="SAM" id="Phobius"/>
    </source>
</evidence>
<feature type="transmembrane region" description="Helical" evidence="2">
    <location>
        <begin position="193"/>
        <end position="213"/>
    </location>
</feature>